<dbReference type="OMA" id="RRGHWAC"/>
<reference evidence="1" key="1">
    <citation type="submission" date="2025-08" db="UniProtKB">
        <authorList>
            <consortium name="Ensembl"/>
        </authorList>
    </citation>
    <scope>IDENTIFICATION</scope>
</reference>
<evidence type="ECO:0000313" key="2">
    <source>
        <dbReference type="Proteomes" id="UP000233080"/>
    </source>
</evidence>
<sequence length="154" mass="16381">VDAVVLCGPSPLSFLTQTGTGQGLLCGRHMWRCEATPRGVGGESPVGSLLKQHRGRSKAWPVGTVSACREESEAGSLSLGHSLLPPHRRGHWACFLPPGPASPTPCITGNFHLKIFLSKVCIGFLLPLYSILRNANKRATCSCFPVSGLCFLEG</sequence>
<organism evidence="1 2">
    <name type="scientific">Colobus angolensis palliatus</name>
    <name type="common">Peters' Angolan colobus</name>
    <dbReference type="NCBI Taxonomy" id="336983"/>
    <lineage>
        <taxon>Eukaryota</taxon>
        <taxon>Metazoa</taxon>
        <taxon>Chordata</taxon>
        <taxon>Craniata</taxon>
        <taxon>Vertebrata</taxon>
        <taxon>Euteleostomi</taxon>
        <taxon>Mammalia</taxon>
        <taxon>Eutheria</taxon>
        <taxon>Euarchontoglires</taxon>
        <taxon>Primates</taxon>
        <taxon>Haplorrhini</taxon>
        <taxon>Catarrhini</taxon>
        <taxon>Cercopithecidae</taxon>
        <taxon>Colobinae</taxon>
        <taxon>Colobus</taxon>
    </lineage>
</organism>
<evidence type="ECO:0000313" key="1">
    <source>
        <dbReference type="Ensembl" id="ENSCANP00000023394.1"/>
    </source>
</evidence>
<keyword evidence="2" id="KW-1185">Reference proteome</keyword>
<proteinExistence type="predicted"/>
<accession>A0A2K5J396</accession>
<protein>
    <submittedName>
        <fullName evidence="1">Uncharacterized protein</fullName>
    </submittedName>
</protein>
<dbReference type="Ensembl" id="ENSCANT00000046381.1">
    <property type="protein sequence ID" value="ENSCANP00000023394.1"/>
    <property type="gene ID" value="ENSCANG00000035122.1"/>
</dbReference>
<reference evidence="1" key="2">
    <citation type="submission" date="2025-09" db="UniProtKB">
        <authorList>
            <consortium name="Ensembl"/>
        </authorList>
    </citation>
    <scope>IDENTIFICATION</scope>
</reference>
<dbReference type="Proteomes" id="UP000233080">
    <property type="component" value="Unassembled WGS sequence"/>
</dbReference>
<name>A0A2K5J396_COLAP</name>
<dbReference type="AlphaFoldDB" id="A0A2K5J396"/>